<accession>A0A0M0VNT6</accession>
<dbReference type="Proteomes" id="UP000292478">
    <property type="component" value="Unassembled WGS sequence"/>
</dbReference>
<evidence type="ECO:0000313" key="16">
    <source>
        <dbReference type="Proteomes" id="UP000593918"/>
    </source>
</evidence>
<dbReference type="Proteomes" id="UP000291881">
    <property type="component" value="Unassembled WGS sequence"/>
</dbReference>
<dbReference type="PIRSF" id="PIRSF028744">
    <property type="entry name" value="Addict_mod_HI1419"/>
    <property type="match status" value="1"/>
</dbReference>
<evidence type="ECO:0000313" key="10">
    <source>
        <dbReference type="Proteomes" id="UP000291881"/>
    </source>
</evidence>
<gene>
    <name evidence="1" type="ORF">BL5915_09550</name>
    <name evidence="2" type="ORF">MCC10009_1332</name>
    <name evidence="3" type="ORF">MCC10015_1431</name>
    <name evidence="4" type="ORF">MCC10043_1446</name>
    <name evidence="5" type="ORF">MCC10070_1395</name>
    <name evidence="6" type="ORF">MCC10100_1314</name>
    <name evidence="7" type="ORF">MCC10102_1273</name>
    <name evidence="8" type="ORF">MCC10113_1375</name>
</gene>
<dbReference type="EMBL" id="CP062943">
    <property type="protein sequence ID" value="QOL55002.1"/>
    <property type="molecule type" value="Genomic_DNA"/>
</dbReference>
<dbReference type="EMBL" id="SHPX01000030">
    <property type="protein sequence ID" value="TCD96921.1"/>
    <property type="molecule type" value="Genomic_DNA"/>
</dbReference>
<dbReference type="EMBL" id="SHQU01000030">
    <property type="protein sequence ID" value="TCE40111.1"/>
    <property type="molecule type" value="Genomic_DNA"/>
</dbReference>
<dbReference type="EMBL" id="SHST01000026">
    <property type="protein sequence ID" value="TCF39005.1"/>
    <property type="molecule type" value="Genomic_DNA"/>
</dbReference>
<evidence type="ECO:0000313" key="6">
    <source>
        <dbReference type="EMBL" id="TCF39005.1"/>
    </source>
</evidence>
<evidence type="ECO:0000313" key="11">
    <source>
        <dbReference type="Proteomes" id="UP000292260"/>
    </source>
</evidence>
<evidence type="ECO:0000313" key="13">
    <source>
        <dbReference type="Proteomes" id="UP000292692"/>
    </source>
</evidence>
<protein>
    <submittedName>
        <fullName evidence="1">Type II toxin-antitoxin system RelE/ParE family toxin</fullName>
    </submittedName>
</protein>
<evidence type="ECO:0000313" key="8">
    <source>
        <dbReference type="EMBL" id="TCF57693.1"/>
    </source>
</evidence>
<dbReference type="Proteomes" id="UP000291814">
    <property type="component" value="Unassembled WGS sequence"/>
</dbReference>
<sequence>MEIKQSAEYRKWFKKLRDHKAKAAIQARLDVCKLAGRPFGDIKPVGGPVSEMRFHTGAGYRVYFAMQGNVLMLLLAGGDKSTQQTDIRQAHDILNDYKEQRQ</sequence>
<dbReference type="Proteomes" id="UP000292692">
    <property type="component" value="Unassembled WGS sequence"/>
</dbReference>
<evidence type="ECO:0000313" key="7">
    <source>
        <dbReference type="EMBL" id="TCF45059.1"/>
    </source>
</evidence>
<dbReference type="EMBL" id="SHSV01000025">
    <property type="protein sequence ID" value="TCF45059.1"/>
    <property type="molecule type" value="Genomic_DNA"/>
</dbReference>
<evidence type="ECO:0000313" key="15">
    <source>
        <dbReference type="Proteomes" id="UP000294241"/>
    </source>
</evidence>
<dbReference type="NCBIfam" id="TIGR02683">
    <property type="entry name" value="upstrm_HI1419"/>
    <property type="match status" value="1"/>
</dbReference>
<evidence type="ECO:0000313" key="1">
    <source>
        <dbReference type="EMBL" id="QOL55002.1"/>
    </source>
</evidence>
<proteinExistence type="predicted"/>
<dbReference type="Proteomes" id="UP000294241">
    <property type="component" value="Unassembled WGS sequence"/>
</dbReference>
<evidence type="ECO:0000313" key="12">
    <source>
        <dbReference type="Proteomes" id="UP000292478"/>
    </source>
</evidence>
<dbReference type="PANTHER" id="PTHR41791">
    <property type="entry name" value="SSL7039 PROTEIN"/>
    <property type="match status" value="1"/>
</dbReference>
<evidence type="ECO:0000313" key="4">
    <source>
        <dbReference type="EMBL" id="TCE40111.1"/>
    </source>
</evidence>
<evidence type="ECO:0000313" key="5">
    <source>
        <dbReference type="EMBL" id="TCE85087.1"/>
    </source>
</evidence>
<organism evidence="6 15">
    <name type="scientific">Bifidobacterium longum subsp. longum</name>
    <dbReference type="NCBI Taxonomy" id="1679"/>
    <lineage>
        <taxon>Bacteria</taxon>
        <taxon>Bacillati</taxon>
        <taxon>Actinomycetota</taxon>
        <taxon>Actinomycetes</taxon>
        <taxon>Bifidobacteriales</taxon>
        <taxon>Bifidobacteriaceae</taxon>
        <taxon>Bifidobacterium</taxon>
    </lineage>
</organism>
<dbReference type="Pfam" id="PF05973">
    <property type="entry name" value="Gp49"/>
    <property type="match status" value="1"/>
</dbReference>
<evidence type="ECO:0000313" key="9">
    <source>
        <dbReference type="Proteomes" id="UP000291814"/>
    </source>
</evidence>
<evidence type="ECO:0000313" key="2">
    <source>
        <dbReference type="EMBL" id="TCD85337.1"/>
    </source>
</evidence>
<reference evidence="9 10" key="1">
    <citation type="journal article" date="2018" name="Sci. Rep.">
        <title>Genomic diversity and distribution of Bifidobacterium longum subsp. longum across the human lifespan.</title>
        <authorList>
            <person name="Odamaki T."/>
            <person name="Bottacini F."/>
            <person name="Kato K."/>
            <person name="Mitsuyama E."/>
            <person name="Yoshida K."/>
            <person name="Horigome A."/>
            <person name="Xiao J.Z."/>
            <person name="van Sinderen D."/>
        </authorList>
    </citation>
    <scope>NUCLEOTIDE SEQUENCE [LARGE SCALE GENOMIC DNA]</scope>
    <source>
        <strain evidence="2 10">MCC10009</strain>
        <strain evidence="3 14">MCC10015</strain>
        <strain evidence="4 11">MCC10043</strain>
        <strain evidence="5 9">MCC10070</strain>
        <strain evidence="6 15">MCC10100</strain>
        <strain evidence="7 13">MCC10102</strain>
        <strain evidence="8 12">MCC10113</strain>
    </source>
</reference>
<dbReference type="Proteomes" id="UP000293441">
    <property type="component" value="Unassembled WGS sequence"/>
</dbReference>
<reference evidence="1 16" key="3">
    <citation type="submission" date="2020-10" db="EMBL/GenBank/DDBJ databases">
        <title>Genome sequencing of Bifidobacterium longum subsp. longum KCTC 5915.</title>
        <authorList>
            <person name="Kim J."/>
        </authorList>
    </citation>
    <scope>NUCLEOTIDE SEQUENCE [LARGE SCALE GENOMIC DNA]</scope>
    <source>
        <strain evidence="1 16">KCTC 5915</strain>
    </source>
</reference>
<dbReference type="RefSeq" id="WP_007057518.1">
    <property type="nucleotide sequence ID" value="NZ_CABWKA010000012.1"/>
</dbReference>
<dbReference type="EMBL" id="SHPS01000029">
    <property type="protein sequence ID" value="TCD85337.1"/>
    <property type="molecule type" value="Genomic_DNA"/>
</dbReference>
<dbReference type="Proteomes" id="UP000593918">
    <property type="component" value="Chromosome"/>
</dbReference>
<dbReference type="AlphaFoldDB" id="A0A0M0VNT6"/>
<dbReference type="InterPro" id="IPR009241">
    <property type="entry name" value="HigB-like"/>
</dbReference>
<reference evidence="6" key="2">
    <citation type="submission" date="2019-02" db="EMBL/GenBank/DDBJ databases">
        <authorList>
            <person name="Odamaki T."/>
        </authorList>
    </citation>
    <scope>NUCLEOTIDE SEQUENCE</scope>
    <source>
        <strain evidence="2">MCC10009</strain>
        <strain evidence="3">MCC10015</strain>
        <strain evidence="4">MCC10043</strain>
        <strain evidence="5">MCC10070</strain>
        <strain evidence="6">MCC10100</strain>
        <strain evidence="7">MCC10102</strain>
        <strain evidence="8">MCC10113</strain>
    </source>
</reference>
<dbReference type="Proteomes" id="UP000292260">
    <property type="component" value="Unassembled WGS sequence"/>
</dbReference>
<dbReference type="InterPro" id="IPR014056">
    <property type="entry name" value="TypeIITA-like_toxin_pred"/>
</dbReference>
<evidence type="ECO:0000313" key="14">
    <source>
        <dbReference type="Proteomes" id="UP000293441"/>
    </source>
</evidence>
<evidence type="ECO:0000313" key="3">
    <source>
        <dbReference type="EMBL" id="TCD96921.1"/>
    </source>
</evidence>
<name>A0A0M0VNT6_BIFLL</name>
<dbReference type="EMBL" id="SHTC01000020">
    <property type="protein sequence ID" value="TCF57693.1"/>
    <property type="molecule type" value="Genomic_DNA"/>
</dbReference>
<dbReference type="PANTHER" id="PTHR41791:SF1">
    <property type="entry name" value="SSL7039 PROTEIN"/>
    <property type="match status" value="1"/>
</dbReference>
<dbReference type="EMBL" id="SHRR01000021">
    <property type="protein sequence ID" value="TCE85087.1"/>
    <property type="molecule type" value="Genomic_DNA"/>
</dbReference>